<evidence type="ECO:0000313" key="5">
    <source>
        <dbReference type="Proteomes" id="UP000285972"/>
    </source>
</evidence>
<dbReference type="EMBL" id="MJLX01000073">
    <property type="protein sequence ID" value="RLM17940.1"/>
    <property type="molecule type" value="Genomic_DNA"/>
</dbReference>
<feature type="transmembrane region" description="Helical" evidence="1">
    <location>
        <begin position="23"/>
        <end position="41"/>
    </location>
</feature>
<feature type="transmembrane region" description="Helical" evidence="1">
    <location>
        <begin position="53"/>
        <end position="70"/>
    </location>
</feature>
<dbReference type="EMBL" id="CGIG01000001">
    <property type="protein sequence ID" value="CPR14581.1"/>
    <property type="molecule type" value="Genomic_DNA"/>
</dbReference>
<dbReference type="AlphaFoldDB" id="A0A0G4JSE0"/>
<dbReference type="OrthoDB" id="6711255at2"/>
<keyword evidence="1" id="KW-0812">Transmembrane</keyword>
<organism evidence="2 4">
    <name type="scientific">Brenneria goodwinii</name>
    <dbReference type="NCBI Taxonomy" id="1109412"/>
    <lineage>
        <taxon>Bacteria</taxon>
        <taxon>Pseudomonadati</taxon>
        <taxon>Pseudomonadota</taxon>
        <taxon>Gammaproteobacteria</taxon>
        <taxon>Enterobacterales</taxon>
        <taxon>Pectobacteriaceae</taxon>
        <taxon>Brenneria</taxon>
    </lineage>
</organism>
<dbReference type="RefSeq" id="WP_048636375.1">
    <property type="nucleotide sequence ID" value="NZ_CGIG01000001.1"/>
</dbReference>
<dbReference type="NCBIfam" id="TIGR01594">
    <property type="entry name" value="holin_lambda"/>
    <property type="match status" value="1"/>
</dbReference>
<name>A0A0G4JSE0_9GAMM</name>
<accession>A0A0G4JSE0</accession>
<dbReference type="Proteomes" id="UP000285972">
    <property type="component" value="Unassembled WGS sequence"/>
</dbReference>
<keyword evidence="1" id="KW-0472">Membrane</keyword>
<dbReference type="GeneID" id="70908311"/>
<dbReference type="STRING" id="1109412.BN1221_00996c"/>
<proteinExistence type="predicted"/>
<evidence type="ECO:0000313" key="4">
    <source>
        <dbReference type="Proteomes" id="UP000044377"/>
    </source>
</evidence>
<dbReference type="Proteomes" id="UP000044377">
    <property type="component" value="Unassembled WGS sequence"/>
</dbReference>
<reference evidence="3 5" key="3">
    <citation type="submission" date="2016-09" db="EMBL/GenBank/DDBJ databases">
        <authorList>
            <person name="Doonan J."/>
            <person name="Pachebat J.A."/>
            <person name="Golyshin P.N."/>
            <person name="Denman S."/>
            <person name="Mcdonald J.E."/>
        </authorList>
    </citation>
    <scope>NUCLEOTIDE SEQUENCE [LARGE SCALE GENOMIC DNA]</scope>
    <source>
        <strain evidence="3 5">FRB141</strain>
    </source>
</reference>
<evidence type="ECO:0000256" key="1">
    <source>
        <dbReference type="SAM" id="Phobius"/>
    </source>
</evidence>
<evidence type="ECO:0000313" key="3">
    <source>
        <dbReference type="EMBL" id="RLM17940.1"/>
    </source>
</evidence>
<dbReference type="Pfam" id="PF05106">
    <property type="entry name" value="Phage_holin_3_1"/>
    <property type="match status" value="1"/>
</dbReference>
<keyword evidence="1" id="KW-1133">Transmembrane helix</keyword>
<keyword evidence="4" id="KW-1185">Reference proteome</keyword>
<gene>
    <name evidence="3" type="ORF">BIY26_19695</name>
    <name evidence="2" type="ORF">BN1221_00996c</name>
</gene>
<reference evidence="2" key="2">
    <citation type="submission" date="2015-01" db="EMBL/GenBank/DDBJ databases">
        <authorList>
            <person name="Xiang T."/>
            <person name="Song Y."/>
            <person name="Huang L."/>
            <person name="Wang B."/>
            <person name="Wu P."/>
        </authorList>
    </citation>
    <scope>NUCLEOTIDE SEQUENCE [LARGE SCALE GENOMIC DNA]</scope>
    <source>
        <strain evidence="2">OBR1</strain>
    </source>
</reference>
<reference evidence="4" key="1">
    <citation type="submission" date="2015-01" db="EMBL/GenBank/DDBJ databases">
        <authorList>
            <person name="Paterson Steve"/>
        </authorList>
    </citation>
    <scope>NUCLEOTIDE SEQUENCE [LARGE SCALE GENOMIC DNA]</scope>
    <source>
        <strain evidence="4">OBR1</strain>
    </source>
</reference>
<sequence>MQINIFSWAGIYELIHAWWRGDVPTGGVLLSIFIAILRVAYTGGGWQRMLLEGALCGALTLTAVSSLEYFSLPKTLTPALGGMIGFIGVEHIRRGILRFLNDRFENEKKNKK</sequence>
<dbReference type="InterPro" id="IPR006481">
    <property type="entry name" value="Phage_lambda_GpS_holin"/>
</dbReference>
<dbReference type="KEGG" id="bgj:AWC36_15985"/>
<protein>
    <submittedName>
        <fullName evidence="2">Phage holin #Lambda-like group I holin</fullName>
    </submittedName>
    <submittedName>
        <fullName evidence="3">Phage holin, lambda family</fullName>
    </submittedName>
</protein>
<evidence type="ECO:0000313" key="2">
    <source>
        <dbReference type="EMBL" id="CPR14581.1"/>
    </source>
</evidence>